<dbReference type="Proteomes" id="UP001217089">
    <property type="component" value="Unassembled WGS sequence"/>
</dbReference>
<feature type="coiled-coil region" evidence="1">
    <location>
        <begin position="351"/>
        <end position="378"/>
    </location>
</feature>
<dbReference type="InterPro" id="IPR001315">
    <property type="entry name" value="CARD"/>
</dbReference>
<proteinExistence type="predicted"/>
<reference evidence="3 4" key="1">
    <citation type="submission" date="2022-12" db="EMBL/GenBank/DDBJ databases">
        <title>Chromosome-level genome of Tegillarca granosa.</title>
        <authorList>
            <person name="Kim J."/>
        </authorList>
    </citation>
    <scope>NUCLEOTIDE SEQUENCE [LARGE SCALE GENOMIC DNA]</scope>
    <source>
        <strain evidence="3">Teg-2019</strain>
        <tissue evidence="3">Adductor muscle</tissue>
    </source>
</reference>
<dbReference type="CDD" id="cd01671">
    <property type="entry name" value="CARD"/>
    <property type="match status" value="1"/>
</dbReference>
<evidence type="ECO:0000313" key="3">
    <source>
        <dbReference type="EMBL" id="KAJ8308426.1"/>
    </source>
</evidence>
<sequence>MTTPPESKNIVSLSEDVQLTGKWSFLRYLLTLNEKINLQAIVNYLDNRGILTSVEREEIFLQNTEKDKIERCLRLMMMSGSGAYSLFCDALKDCGYNHVVESLNNDDEKDDNESKCNSISLLYNQFILNRKITFSNNSAVPTGTSQQDNLAVVGVKMSLTSLSKDTKASQKEYSNIIQRQTELERHLEEVMKSLDLAKETIMREQQEKAMLREQLRSKDGDLMEMQRKYKELQNAMGKLKETNNKYHDKVTRLQIENEELRKQTKDKDLLQLELNQKNREINFLKLQIEDQERLITSQQTMIAQKLDMIDQLVKDHQTLIDGQGKLENLITRQADQIDRLSNEKDDSHTHMMNQQKQLNIQQAQISVLQEQLQRLDAHISQQTEPQSIPGVLNPSQDLKAKRLKPQAKAMHIRPFNAGVKMENSKSTYWRDSGDLSKCRQLTFIKPGN</sequence>
<feature type="coiled-coil region" evidence="1">
    <location>
        <begin position="187"/>
        <end position="294"/>
    </location>
</feature>
<comment type="caution">
    <text evidence="3">The sequence shown here is derived from an EMBL/GenBank/DDBJ whole genome shotgun (WGS) entry which is preliminary data.</text>
</comment>
<dbReference type="Pfam" id="PF00619">
    <property type="entry name" value="CARD"/>
    <property type="match status" value="1"/>
</dbReference>
<dbReference type="PROSITE" id="PS50209">
    <property type="entry name" value="CARD"/>
    <property type="match status" value="1"/>
</dbReference>
<dbReference type="InterPro" id="IPR011029">
    <property type="entry name" value="DEATH-like_dom_sf"/>
</dbReference>
<protein>
    <recommendedName>
        <fullName evidence="2">CARD domain-containing protein</fullName>
    </recommendedName>
</protein>
<name>A0ABQ9EWS5_TEGGR</name>
<feature type="domain" description="CARD" evidence="2">
    <location>
        <begin position="32"/>
        <end position="106"/>
    </location>
</feature>
<dbReference type="SUPFAM" id="SSF47986">
    <property type="entry name" value="DEATH domain"/>
    <property type="match status" value="1"/>
</dbReference>
<accession>A0ABQ9EWS5</accession>
<evidence type="ECO:0000256" key="1">
    <source>
        <dbReference type="SAM" id="Coils"/>
    </source>
</evidence>
<dbReference type="Gene3D" id="1.10.533.10">
    <property type="entry name" value="Death Domain, Fas"/>
    <property type="match status" value="1"/>
</dbReference>
<evidence type="ECO:0000259" key="2">
    <source>
        <dbReference type="PROSITE" id="PS50209"/>
    </source>
</evidence>
<keyword evidence="1" id="KW-0175">Coiled coil</keyword>
<dbReference type="EMBL" id="JARBDR010000657">
    <property type="protein sequence ID" value="KAJ8308426.1"/>
    <property type="molecule type" value="Genomic_DNA"/>
</dbReference>
<organism evidence="3 4">
    <name type="scientific">Tegillarca granosa</name>
    <name type="common">Malaysian cockle</name>
    <name type="synonym">Anadara granosa</name>
    <dbReference type="NCBI Taxonomy" id="220873"/>
    <lineage>
        <taxon>Eukaryota</taxon>
        <taxon>Metazoa</taxon>
        <taxon>Spiralia</taxon>
        <taxon>Lophotrochozoa</taxon>
        <taxon>Mollusca</taxon>
        <taxon>Bivalvia</taxon>
        <taxon>Autobranchia</taxon>
        <taxon>Pteriomorphia</taxon>
        <taxon>Arcoida</taxon>
        <taxon>Arcoidea</taxon>
        <taxon>Arcidae</taxon>
        <taxon>Tegillarca</taxon>
    </lineage>
</organism>
<keyword evidence="4" id="KW-1185">Reference proteome</keyword>
<evidence type="ECO:0000313" key="4">
    <source>
        <dbReference type="Proteomes" id="UP001217089"/>
    </source>
</evidence>
<gene>
    <name evidence="3" type="ORF">KUTeg_013300</name>
</gene>